<keyword evidence="2" id="KW-1185">Reference proteome</keyword>
<organism evidence="1 2">
    <name type="scientific">Paenibacillus silvae</name>
    <dbReference type="NCBI Taxonomy" id="1325358"/>
    <lineage>
        <taxon>Bacteria</taxon>
        <taxon>Bacillati</taxon>
        <taxon>Bacillota</taxon>
        <taxon>Bacilli</taxon>
        <taxon>Bacillales</taxon>
        <taxon>Paenibacillaceae</taxon>
        <taxon>Paenibacillus</taxon>
    </lineage>
</organism>
<dbReference type="Proteomes" id="UP000652153">
    <property type="component" value="Unassembled WGS sequence"/>
</dbReference>
<reference evidence="2" key="1">
    <citation type="journal article" date="2019" name="Int. J. Syst. Evol. Microbiol.">
        <title>The Global Catalogue of Microorganisms (GCM) 10K type strain sequencing project: providing services to taxonomists for standard genome sequencing and annotation.</title>
        <authorList>
            <consortium name="The Broad Institute Genomics Platform"/>
            <consortium name="The Broad Institute Genome Sequencing Center for Infectious Disease"/>
            <person name="Wu L."/>
            <person name="Ma J."/>
        </authorList>
    </citation>
    <scope>NUCLEOTIDE SEQUENCE [LARGE SCALE GENOMIC DNA]</scope>
    <source>
        <strain evidence="2">CGMCC 1.12770</strain>
    </source>
</reference>
<protein>
    <recommendedName>
        <fullName evidence="3">Group-specific protein</fullName>
    </recommendedName>
</protein>
<gene>
    <name evidence="1" type="ORF">GCM10008014_23120</name>
</gene>
<proteinExistence type="predicted"/>
<evidence type="ECO:0000313" key="1">
    <source>
        <dbReference type="EMBL" id="GGH54440.1"/>
    </source>
</evidence>
<evidence type="ECO:0008006" key="3">
    <source>
        <dbReference type="Google" id="ProtNLM"/>
    </source>
</evidence>
<dbReference type="RefSeq" id="WP_229729807.1">
    <property type="nucleotide sequence ID" value="NZ_BMFU01000003.1"/>
</dbReference>
<evidence type="ECO:0000313" key="2">
    <source>
        <dbReference type="Proteomes" id="UP000652153"/>
    </source>
</evidence>
<sequence>MAEPVFGGVTIKTEPVYAKNTIACVCFQGMWRWYVTEREYWFLNVEMEERFDIQVLNEDTAKAFLEAIQEEQVSTAELRSELQHFRGTHPEGDEWLKYVPSFLVNFDQKLFFSMFPEPASYEHYMPEGWTGSYSDFLERVPETERYWEAQGKSLFEESFS</sequence>
<dbReference type="EMBL" id="BMFU01000003">
    <property type="protein sequence ID" value="GGH54440.1"/>
    <property type="molecule type" value="Genomic_DNA"/>
</dbReference>
<accession>A0ABQ1ZCC6</accession>
<name>A0ABQ1ZCC6_9BACL</name>
<comment type="caution">
    <text evidence="1">The sequence shown here is derived from an EMBL/GenBank/DDBJ whole genome shotgun (WGS) entry which is preliminary data.</text>
</comment>